<reference evidence="2 3" key="1">
    <citation type="submission" date="2021-03" db="EMBL/GenBank/DDBJ databases">
        <title>novel species isolated from a fishpond in China.</title>
        <authorList>
            <person name="Lu H."/>
            <person name="Cai Z."/>
        </authorList>
    </citation>
    <scope>NUCLEOTIDE SEQUENCE [LARGE SCALE GENOMIC DNA]</scope>
    <source>
        <strain evidence="2 3">H41</strain>
    </source>
</reference>
<dbReference type="InterPro" id="IPR050266">
    <property type="entry name" value="AB_hydrolase_sf"/>
</dbReference>
<dbReference type="GO" id="GO:0016787">
    <property type="term" value="F:hydrolase activity"/>
    <property type="evidence" value="ECO:0007669"/>
    <property type="project" value="UniProtKB-KW"/>
</dbReference>
<dbReference type="Gene3D" id="3.40.50.1820">
    <property type="entry name" value="alpha/beta hydrolase"/>
    <property type="match status" value="1"/>
</dbReference>
<dbReference type="Pfam" id="PF12697">
    <property type="entry name" value="Abhydrolase_6"/>
    <property type="match status" value="1"/>
</dbReference>
<comment type="caution">
    <text evidence="2">The sequence shown here is derived from an EMBL/GenBank/DDBJ whole genome shotgun (WGS) entry which is preliminary data.</text>
</comment>
<accession>A0ABS3C5L6</accession>
<dbReference type="Proteomes" id="UP000664317">
    <property type="component" value="Unassembled WGS sequence"/>
</dbReference>
<dbReference type="InterPro" id="IPR029058">
    <property type="entry name" value="AB_hydrolase_fold"/>
</dbReference>
<keyword evidence="2" id="KW-0378">Hydrolase</keyword>
<evidence type="ECO:0000313" key="3">
    <source>
        <dbReference type="Proteomes" id="UP000664317"/>
    </source>
</evidence>
<dbReference type="RefSeq" id="WP_206578224.1">
    <property type="nucleotide sequence ID" value="NZ_JAFKCT010000004.1"/>
</dbReference>
<name>A0ABS3C5L6_9BACT</name>
<dbReference type="PANTHER" id="PTHR43798">
    <property type="entry name" value="MONOACYLGLYCEROL LIPASE"/>
    <property type="match status" value="1"/>
</dbReference>
<protein>
    <submittedName>
        <fullName evidence="2">Alpha/beta hydrolase</fullName>
    </submittedName>
</protein>
<evidence type="ECO:0000313" key="2">
    <source>
        <dbReference type="EMBL" id="MBN7811441.1"/>
    </source>
</evidence>
<sequence>MMLPQTHHRNGVFSHPSRTLLWLFFVFFFGIQAKAQAVDTLIDVGGYKLHFNILKGNGTAILFESGGGLDASQWDFIAETLHHRLEATVITYDRAGFGESTLDTLNYSILEEIEGLEVGLTTLGYGDSEYFLVGHSLGAFYNWLLAARNPDQVKAIVFFDPRIPSSEDERFARDYFQTLDRKDFEEGGYLSLYHLLGKIEANSNCIGKYSLPQDVPILNVMAETGPFDSAKENLRFQAAQLEFVKAGENRRLVLAKGSSHNIPLDDRCLVIEHIEAFYKEQVY</sequence>
<dbReference type="EMBL" id="JAFKCT010000004">
    <property type="protein sequence ID" value="MBN7811441.1"/>
    <property type="molecule type" value="Genomic_DNA"/>
</dbReference>
<proteinExistence type="predicted"/>
<organism evidence="2 3">
    <name type="scientific">Algoriphagus oliviformis</name>
    <dbReference type="NCBI Taxonomy" id="2811231"/>
    <lineage>
        <taxon>Bacteria</taxon>
        <taxon>Pseudomonadati</taxon>
        <taxon>Bacteroidota</taxon>
        <taxon>Cytophagia</taxon>
        <taxon>Cytophagales</taxon>
        <taxon>Cyclobacteriaceae</taxon>
        <taxon>Algoriphagus</taxon>
    </lineage>
</organism>
<evidence type="ECO:0000259" key="1">
    <source>
        <dbReference type="Pfam" id="PF12697"/>
    </source>
</evidence>
<keyword evidence="3" id="KW-1185">Reference proteome</keyword>
<dbReference type="PANTHER" id="PTHR43798:SF33">
    <property type="entry name" value="HYDROLASE, PUTATIVE (AFU_ORTHOLOGUE AFUA_2G14860)-RELATED"/>
    <property type="match status" value="1"/>
</dbReference>
<gene>
    <name evidence="2" type="ORF">J0A68_10775</name>
</gene>
<feature type="domain" description="AB hydrolase-1" evidence="1">
    <location>
        <begin position="61"/>
        <end position="180"/>
    </location>
</feature>
<dbReference type="InterPro" id="IPR000073">
    <property type="entry name" value="AB_hydrolase_1"/>
</dbReference>
<dbReference type="SUPFAM" id="SSF53474">
    <property type="entry name" value="alpha/beta-Hydrolases"/>
    <property type="match status" value="1"/>
</dbReference>